<accession>A0A078AJI2</accession>
<name>A0A078AJI2_STYLE</name>
<reference evidence="2 3" key="1">
    <citation type="submission" date="2014-06" db="EMBL/GenBank/DDBJ databases">
        <authorList>
            <person name="Swart Estienne"/>
        </authorList>
    </citation>
    <scope>NUCLEOTIDE SEQUENCE [LARGE SCALE GENOMIC DNA]</scope>
    <source>
        <strain evidence="2 3">130c</strain>
    </source>
</reference>
<feature type="coiled-coil region" evidence="1">
    <location>
        <begin position="165"/>
        <end position="199"/>
    </location>
</feature>
<protein>
    <submittedName>
        <fullName evidence="2">Uncharacterized protein</fullName>
    </submittedName>
</protein>
<dbReference type="EMBL" id="CCKQ01010511">
    <property type="protein sequence ID" value="CDW82036.1"/>
    <property type="molecule type" value="Genomic_DNA"/>
</dbReference>
<proteinExistence type="predicted"/>
<keyword evidence="3" id="KW-1185">Reference proteome</keyword>
<dbReference type="AlphaFoldDB" id="A0A078AJI2"/>
<organism evidence="2 3">
    <name type="scientific">Stylonychia lemnae</name>
    <name type="common">Ciliate</name>
    <dbReference type="NCBI Taxonomy" id="5949"/>
    <lineage>
        <taxon>Eukaryota</taxon>
        <taxon>Sar</taxon>
        <taxon>Alveolata</taxon>
        <taxon>Ciliophora</taxon>
        <taxon>Intramacronucleata</taxon>
        <taxon>Spirotrichea</taxon>
        <taxon>Stichotrichia</taxon>
        <taxon>Sporadotrichida</taxon>
        <taxon>Oxytrichidae</taxon>
        <taxon>Stylonychinae</taxon>
        <taxon>Stylonychia</taxon>
    </lineage>
</organism>
<keyword evidence="1" id="KW-0175">Coiled coil</keyword>
<gene>
    <name evidence="2" type="primary">Contig19833.g21033</name>
    <name evidence="2" type="ORF">STYLEM_11061</name>
</gene>
<evidence type="ECO:0000256" key="1">
    <source>
        <dbReference type="SAM" id="Coils"/>
    </source>
</evidence>
<dbReference type="InParanoid" id="A0A078AJI2"/>
<dbReference type="Proteomes" id="UP000039865">
    <property type="component" value="Unassembled WGS sequence"/>
</dbReference>
<evidence type="ECO:0000313" key="2">
    <source>
        <dbReference type="EMBL" id="CDW82036.1"/>
    </source>
</evidence>
<sequence length="215" mass="26202">MQLKKLKDQAQAELLIQMREAQKYGIELVRQKYFRLRAQIRRIKDVLISREEKDKHINKIQNSIVEQVIQSYFEQEPIQTVNQKIKKRVDKIEAIKSKHQDLTKDEQLAQCRDQYDRLKQELLERNNEFIQQPKIFTIVHEFQEYKSQKQDRFDEQFRKEIFDIRNENQHEMLLLTEKNDALKEEIRLLNQRMTKILNRRAATEGMHQPHVKFSN</sequence>
<evidence type="ECO:0000313" key="3">
    <source>
        <dbReference type="Proteomes" id="UP000039865"/>
    </source>
</evidence>